<organism evidence="2 3">
    <name type="scientific">Protea cynaroides</name>
    <dbReference type="NCBI Taxonomy" id="273540"/>
    <lineage>
        <taxon>Eukaryota</taxon>
        <taxon>Viridiplantae</taxon>
        <taxon>Streptophyta</taxon>
        <taxon>Embryophyta</taxon>
        <taxon>Tracheophyta</taxon>
        <taxon>Spermatophyta</taxon>
        <taxon>Magnoliopsida</taxon>
        <taxon>Proteales</taxon>
        <taxon>Proteaceae</taxon>
        <taxon>Protea</taxon>
    </lineage>
</organism>
<evidence type="ECO:0000313" key="2">
    <source>
        <dbReference type="EMBL" id="KAJ4958660.1"/>
    </source>
</evidence>
<gene>
    <name evidence="2" type="ORF">NE237_025771</name>
</gene>
<protein>
    <recommendedName>
        <fullName evidence="4">Secreted protein</fullName>
    </recommendedName>
</protein>
<name>A0A9Q0H5T3_9MAGN</name>
<dbReference type="EMBL" id="JAMYWD010000010">
    <property type="protein sequence ID" value="KAJ4958660.1"/>
    <property type="molecule type" value="Genomic_DNA"/>
</dbReference>
<evidence type="ECO:0000313" key="3">
    <source>
        <dbReference type="Proteomes" id="UP001141806"/>
    </source>
</evidence>
<accession>A0A9Q0H5T3</accession>
<sequence>MGWMSRFLAKVAFLAFGVLFSPETFDPSKNFRIKIRKWVFVEVVNLSEACSSLEFRYSMGCCFLGYLHWQNYHVQGSAETSAWKSTEQDFQAYFSLVGVCCAISVA</sequence>
<keyword evidence="1" id="KW-0732">Signal</keyword>
<dbReference type="Proteomes" id="UP001141806">
    <property type="component" value="Unassembled WGS sequence"/>
</dbReference>
<feature type="chain" id="PRO_5040512176" description="Secreted protein" evidence="1">
    <location>
        <begin position="20"/>
        <end position="106"/>
    </location>
</feature>
<proteinExistence type="predicted"/>
<evidence type="ECO:0000256" key="1">
    <source>
        <dbReference type="SAM" id="SignalP"/>
    </source>
</evidence>
<keyword evidence="3" id="KW-1185">Reference proteome</keyword>
<evidence type="ECO:0008006" key="4">
    <source>
        <dbReference type="Google" id="ProtNLM"/>
    </source>
</evidence>
<dbReference type="AlphaFoldDB" id="A0A9Q0H5T3"/>
<reference evidence="2" key="1">
    <citation type="journal article" date="2023" name="Plant J.">
        <title>The genome of the king protea, Protea cynaroides.</title>
        <authorList>
            <person name="Chang J."/>
            <person name="Duong T.A."/>
            <person name="Schoeman C."/>
            <person name="Ma X."/>
            <person name="Roodt D."/>
            <person name="Barker N."/>
            <person name="Li Z."/>
            <person name="Van de Peer Y."/>
            <person name="Mizrachi E."/>
        </authorList>
    </citation>
    <scope>NUCLEOTIDE SEQUENCE</scope>
    <source>
        <tissue evidence="2">Young leaves</tissue>
    </source>
</reference>
<feature type="signal peptide" evidence="1">
    <location>
        <begin position="1"/>
        <end position="19"/>
    </location>
</feature>
<comment type="caution">
    <text evidence="2">The sequence shown here is derived from an EMBL/GenBank/DDBJ whole genome shotgun (WGS) entry which is preliminary data.</text>
</comment>